<sequence length="67" mass="7230">MSSGSEPAETTQGLDQSLRDESTSQTSLPVQSKDQTSSPCIPLSNFHPPPIENLEKGSDENMNDSNH</sequence>
<protein>
    <submittedName>
        <fullName evidence="2">Uncharacterized protein</fullName>
    </submittedName>
</protein>
<feature type="region of interest" description="Disordered" evidence="1">
    <location>
        <begin position="1"/>
        <end position="67"/>
    </location>
</feature>
<evidence type="ECO:0000313" key="2">
    <source>
        <dbReference type="EMBL" id="PON68988.1"/>
    </source>
</evidence>
<feature type="non-terminal residue" evidence="2">
    <location>
        <position position="67"/>
    </location>
</feature>
<dbReference type="InParanoid" id="A0A2P5D6Z2"/>
<dbReference type="EMBL" id="JXTC01000291">
    <property type="protein sequence ID" value="PON68988.1"/>
    <property type="molecule type" value="Genomic_DNA"/>
</dbReference>
<evidence type="ECO:0000313" key="3">
    <source>
        <dbReference type="Proteomes" id="UP000237000"/>
    </source>
</evidence>
<organism evidence="2 3">
    <name type="scientific">Trema orientale</name>
    <name type="common">Charcoal tree</name>
    <name type="synonym">Celtis orientalis</name>
    <dbReference type="NCBI Taxonomy" id="63057"/>
    <lineage>
        <taxon>Eukaryota</taxon>
        <taxon>Viridiplantae</taxon>
        <taxon>Streptophyta</taxon>
        <taxon>Embryophyta</taxon>
        <taxon>Tracheophyta</taxon>
        <taxon>Spermatophyta</taxon>
        <taxon>Magnoliopsida</taxon>
        <taxon>eudicotyledons</taxon>
        <taxon>Gunneridae</taxon>
        <taxon>Pentapetalae</taxon>
        <taxon>rosids</taxon>
        <taxon>fabids</taxon>
        <taxon>Rosales</taxon>
        <taxon>Cannabaceae</taxon>
        <taxon>Trema</taxon>
    </lineage>
</organism>
<feature type="compositionally biased region" description="Polar residues" evidence="1">
    <location>
        <begin position="23"/>
        <end position="39"/>
    </location>
</feature>
<name>A0A2P5D6Z2_TREOI</name>
<proteinExistence type="predicted"/>
<reference evidence="3" key="1">
    <citation type="submission" date="2016-06" db="EMBL/GenBank/DDBJ databases">
        <title>Parallel loss of symbiosis genes in relatives of nitrogen-fixing non-legume Parasponia.</title>
        <authorList>
            <person name="Van Velzen R."/>
            <person name="Holmer R."/>
            <person name="Bu F."/>
            <person name="Rutten L."/>
            <person name="Van Zeijl A."/>
            <person name="Liu W."/>
            <person name="Santuari L."/>
            <person name="Cao Q."/>
            <person name="Sharma T."/>
            <person name="Shen D."/>
            <person name="Roswanjaya Y."/>
            <person name="Wardhani T."/>
            <person name="Kalhor M.S."/>
            <person name="Jansen J."/>
            <person name="Van den Hoogen J."/>
            <person name="Gungor B."/>
            <person name="Hartog M."/>
            <person name="Hontelez J."/>
            <person name="Verver J."/>
            <person name="Yang W.-C."/>
            <person name="Schijlen E."/>
            <person name="Repin R."/>
            <person name="Schilthuizen M."/>
            <person name="Schranz E."/>
            <person name="Heidstra R."/>
            <person name="Miyata K."/>
            <person name="Fedorova E."/>
            <person name="Kohlen W."/>
            <person name="Bisseling T."/>
            <person name="Smit S."/>
            <person name="Geurts R."/>
        </authorList>
    </citation>
    <scope>NUCLEOTIDE SEQUENCE [LARGE SCALE GENOMIC DNA]</scope>
    <source>
        <strain evidence="3">cv. RG33-2</strain>
    </source>
</reference>
<feature type="compositionally biased region" description="Polar residues" evidence="1">
    <location>
        <begin position="1"/>
        <end position="15"/>
    </location>
</feature>
<dbReference type="Proteomes" id="UP000237000">
    <property type="component" value="Unassembled WGS sequence"/>
</dbReference>
<gene>
    <name evidence="2" type="ORF">TorRG33x02_260290</name>
</gene>
<dbReference type="AlphaFoldDB" id="A0A2P5D6Z2"/>
<evidence type="ECO:0000256" key="1">
    <source>
        <dbReference type="SAM" id="MobiDB-lite"/>
    </source>
</evidence>
<comment type="caution">
    <text evidence="2">The sequence shown here is derived from an EMBL/GenBank/DDBJ whole genome shotgun (WGS) entry which is preliminary data.</text>
</comment>
<keyword evidence="3" id="KW-1185">Reference proteome</keyword>
<accession>A0A2P5D6Z2</accession>
<dbReference type="OrthoDB" id="1937726at2759"/>